<protein>
    <submittedName>
        <fullName evidence="1">Putative secreted protein</fullName>
    </submittedName>
</protein>
<reference evidence="1" key="1">
    <citation type="submission" date="2018-01" db="EMBL/GenBank/DDBJ databases">
        <title>An insight into the sialome of Amazonian anophelines.</title>
        <authorList>
            <person name="Ribeiro J.M."/>
            <person name="Scarpassa V."/>
            <person name="Calvo E."/>
        </authorList>
    </citation>
    <scope>NUCLEOTIDE SEQUENCE</scope>
</reference>
<dbReference type="EMBL" id="GGFL01008538">
    <property type="protein sequence ID" value="MBW72716.1"/>
    <property type="molecule type" value="Transcribed_RNA"/>
</dbReference>
<proteinExistence type="predicted"/>
<sequence>MAAVPAVKRCALFYGTAAVVCCQTNLATICVPNSQITAKTQNCLADFQRERERARKGKGFEEWQYITGRWNQSFSFLILEMTRRIRSSCCRVRSADGEQQSDTK</sequence>
<dbReference type="AlphaFoldDB" id="A0A2M4D5A2"/>
<name>A0A2M4D5A2_ANODA</name>
<organism evidence="1">
    <name type="scientific">Anopheles darlingi</name>
    <name type="common">Mosquito</name>
    <dbReference type="NCBI Taxonomy" id="43151"/>
    <lineage>
        <taxon>Eukaryota</taxon>
        <taxon>Metazoa</taxon>
        <taxon>Ecdysozoa</taxon>
        <taxon>Arthropoda</taxon>
        <taxon>Hexapoda</taxon>
        <taxon>Insecta</taxon>
        <taxon>Pterygota</taxon>
        <taxon>Neoptera</taxon>
        <taxon>Endopterygota</taxon>
        <taxon>Diptera</taxon>
        <taxon>Nematocera</taxon>
        <taxon>Culicoidea</taxon>
        <taxon>Culicidae</taxon>
        <taxon>Anophelinae</taxon>
        <taxon>Anopheles</taxon>
    </lineage>
</organism>
<accession>A0A2M4D5A2</accession>
<evidence type="ECO:0000313" key="1">
    <source>
        <dbReference type="EMBL" id="MBW72716.1"/>
    </source>
</evidence>